<comment type="caution">
    <text evidence="2">The sequence shown here is derived from an EMBL/GenBank/DDBJ whole genome shotgun (WGS) entry which is preliminary data.</text>
</comment>
<dbReference type="PRINTS" id="PR00597">
    <property type="entry name" value="GELSOLIN"/>
</dbReference>
<dbReference type="SUPFAM" id="SSF47050">
    <property type="entry name" value="VHP, Villin headpiece domain"/>
    <property type="match status" value="1"/>
</dbReference>
<evidence type="ECO:0000259" key="1">
    <source>
        <dbReference type="PROSITE" id="PS51089"/>
    </source>
</evidence>
<dbReference type="Gene3D" id="1.10.950.10">
    <property type="entry name" value="Villin headpiece domain"/>
    <property type="match status" value="1"/>
</dbReference>
<proteinExistence type="predicted"/>
<dbReference type="PANTHER" id="PTHR11977">
    <property type="entry name" value="VILLIN"/>
    <property type="match status" value="1"/>
</dbReference>
<dbReference type="InterPro" id="IPR007122">
    <property type="entry name" value="Villin/Gelsolin"/>
</dbReference>
<dbReference type="GO" id="GO:0005737">
    <property type="term" value="C:cytoplasm"/>
    <property type="evidence" value="ECO:0007669"/>
    <property type="project" value="TreeGrafter"/>
</dbReference>
<dbReference type="InterPro" id="IPR036886">
    <property type="entry name" value="Villin_headpiece_dom_sf"/>
</dbReference>
<dbReference type="Gene3D" id="3.40.20.10">
    <property type="entry name" value="Severin"/>
    <property type="match status" value="2"/>
</dbReference>
<evidence type="ECO:0000313" key="3">
    <source>
        <dbReference type="Proteomes" id="UP001208570"/>
    </source>
</evidence>
<dbReference type="Proteomes" id="UP001208570">
    <property type="component" value="Unassembled WGS sequence"/>
</dbReference>
<dbReference type="GO" id="GO:0015629">
    <property type="term" value="C:actin cytoskeleton"/>
    <property type="evidence" value="ECO:0007669"/>
    <property type="project" value="TreeGrafter"/>
</dbReference>
<gene>
    <name evidence="2" type="ORF">LSH36_97g01012</name>
</gene>
<dbReference type="GO" id="GO:0008154">
    <property type="term" value="P:actin polymerization or depolymerization"/>
    <property type="evidence" value="ECO:0007669"/>
    <property type="project" value="TreeGrafter"/>
</dbReference>
<name>A0AAD9NBV9_9ANNE</name>
<dbReference type="SMART" id="SM00153">
    <property type="entry name" value="VHP"/>
    <property type="match status" value="1"/>
</dbReference>
<dbReference type="PANTHER" id="PTHR11977:SF130">
    <property type="entry name" value="SEVERIN"/>
    <property type="match status" value="1"/>
</dbReference>
<dbReference type="InterPro" id="IPR003128">
    <property type="entry name" value="Villin_headpiece"/>
</dbReference>
<dbReference type="Pfam" id="PF02209">
    <property type="entry name" value="VHP"/>
    <property type="match status" value="1"/>
</dbReference>
<keyword evidence="3" id="KW-1185">Reference proteome</keyword>
<dbReference type="EMBL" id="JAODUP010000097">
    <property type="protein sequence ID" value="KAK2162491.1"/>
    <property type="molecule type" value="Genomic_DNA"/>
</dbReference>
<evidence type="ECO:0000313" key="2">
    <source>
        <dbReference type="EMBL" id="KAK2162491.1"/>
    </source>
</evidence>
<dbReference type="InterPro" id="IPR029006">
    <property type="entry name" value="ADF-H/Gelsolin-like_dom_sf"/>
</dbReference>
<dbReference type="SMART" id="SM00262">
    <property type="entry name" value="GEL"/>
    <property type="match status" value="2"/>
</dbReference>
<sequence>MKNTTGQQYRINTSNYLLQIRVVTNKEPEHFLKIFKGRVIYLLNGHINGFINLTDYEGYDPKQPYMFQIKGTIKNAIIIQMPARPASFNSNETFIIRNQRKRFIWIGKYAPKQEVNAAKKILDENFPGKGDPNMVDEGRESGLFWSILGGEEPYQTGRRRSGRDLHMLPRLFHCILISGMFTVEELIYVWIGKKASEFEKQQVYRTAYVNPSSRSSDNTLIVVVKQGYEPASFVGCFPSWDVDRWQKIMKFKKIVRAIELGNEEINLQDEMYLCPEDFEAVFGMDKTTFANLPEWKRISLKKRFSLF</sequence>
<protein>
    <recommendedName>
        <fullName evidence="1">HP domain-containing protein</fullName>
    </recommendedName>
</protein>
<dbReference type="GO" id="GO:0051015">
    <property type="term" value="F:actin filament binding"/>
    <property type="evidence" value="ECO:0007669"/>
    <property type="project" value="InterPro"/>
</dbReference>
<accession>A0AAD9NBV9</accession>
<organism evidence="2 3">
    <name type="scientific">Paralvinella palmiformis</name>
    <dbReference type="NCBI Taxonomy" id="53620"/>
    <lineage>
        <taxon>Eukaryota</taxon>
        <taxon>Metazoa</taxon>
        <taxon>Spiralia</taxon>
        <taxon>Lophotrochozoa</taxon>
        <taxon>Annelida</taxon>
        <taxon>Polychaeta</taxon>
        <taxon>Sedentaria</taxon>
        <taxon>Canalipalpata</taxon>
        <taxon>Terebellida</taxon>
        <taxon>Terebelliformia</taxon>
        <taxon>Alvinellidae</taxon>
        <taxon>Paralvinella</taxon>
    </lineage>
</organism>
<dbReference type="PROSITE" id="PS51089">
    <property type="entry name" value="HP"/>
    <property type="match status" value="1"/>
</dbReference>
<reference evidence="2" key="1">
    <citation type="journal article" date="2023" name="Mol. Biol. Evol.">
        <title>Third-Generation Sequencing Reveals the Adaptive Role of the Epigenome in Three Deep-Sea Polychaetes.</title>
        <authorList>
            <person name="Perez M."/>
            <person name="Aroh O."/>
            <person name="Sun Y."/>
            <person name="Lan Y."/>
            <person name="Juniper S.K."/>
            <person name="Young C.R."/>
            <person name="Angers B."/>
            <person name="Qian P.Y."/>
        </authorList>
    </citation>
    <scope>NUCLEOTIDE SEQUENCE</scope>
    <source>
        <strain evidence="2">P08H-3</strain>
    </source>
</reference>
<feature type="domain" description="HP" evidence="1">
    <location>
        <begin position="243"/>
        <end position="307"/>
    </location>
</feature>
<dbReference type="AlphaFoldDB" id="A0AAD9NBV9"/>
<dbReference type="SUPFAM" id="SSF55753">
    <property type="entry name" value="Actin depolymerizing proteins"/>
    <property type="match status" value="3"/>
</dbReference>